<comment type="caution">
    <text evidence="10">The sequence shown here is derived from an EMBL/GenBank/DDBJ whole genome shotgun (WGS) entry which is preliminary data.</text>
</comment>
<evidence type="ECO:0000256" key="5">
    <source>
        <dbReference type="ARBA" id="ARBA00023136"/>
    </source>
</evidence>
<dbReference type="Gene3D" id="2.60.40.1120">
    <property type="entry name" value="Carboxypeptidase-like, regulatory domain"/>
    <property type="match status" value="1"/>
</dbReference>
<keyword evidence="8" id="KW-0732">Signal</keyword>
<dbReference type="EMBL" id="JBHMFB010000016">
    <property type="protein sequence ID" value="MFB9089169.1"/>
    <property type="molecule type" value="Genomic_DNA"/>
</dbReference>
<evidence type="ECO:0000259" key="9">
    <source>
        <dbReference type="Pfam" id="PF07715"/>
    </source>
</evidence>
<dbReference type="InterPro" id="IPR036942">
    <property type="entry name" value="Beta-barrel_TonB_sf"/>
</dbReference>
<dbReference type="SUPFAM" id="SSF56935">
    <property type="entry name" value="Porins"/>
    <property type="match status" value="1"/>
</dbReference>
<keyword evidence="11" id="KW-1185">Reference proteome</keyword>
<dbReference type="Gene3D" id="2.170.130.10">
    <property type="entry name" value="TonB-dependent receptor, plug domain"/>
    <property type="match status" value="1"/>
</dbReference>
<keyword evidence="3 7" id="KW-1134">Transmembrane beta strand</keyword>
<dbReference type="SUPFAM" id="SSF49464">
    <property type="entry name" value="Carboxypeptidase regulatory domain-like"/>
    <property type="match status" value="1"/>
</dbReference>
<comment type="similarity">
    <text evidence="7">Belongs to the TonB-dependent receptor family.</text>
</comment>
<feature type="signal peptide" evidence="8">
    <location>
        <begin position="1"/>
        <end position="22"/>
    </location>
</feature>
<keyword evidence="5 7" id="KW-0472">Membrane</keyword>
<dbReference type="NCBIfam" id="TIGR04056">
    <property type="entry name" value="OMP_RagA_SusC"/>
    <property type="match status" value="1"/>
</dbReference>
<evidence type="ECO:0000256" key="2">
    <source>
        <dbReference type="ARBA" id="ARBA00022448"/>
    </source>
</evidence>
<evidence type="ECO:0000256" key="3">
    <source>
        <dbReference type="ARBA" id="ARBA00022452"/>
    </source>
</evidence>
<dbReference type="Proteomes" id="UP001589576">
    <property type="component" value="Unassembled WGS sequence"/>
</dbReference>
<keyword evidence="4 7" id="KW-0812">Transmembrane</keyword>
<organism evidence="10 11">
    <name type="scientific">Flavobacterium paronense</name>
    <dbReference type="NCBI Taxonomy" id="1392775"/>
    <lineage>
        <taxon>Bacteria</taxon>
        <taxon>Pseudomonadati</taxon>
        <taxon>Bacteroidota</taxon>
        <taxon>Flavobacteriia</taxon>
        <taxon>Flavobacteriales</taxon>
        <taxon>Flavobacteriaceae</taxon>
        <taxon>Flavobacterium</taxon>
    </lineage>
</organism>
<dbReference type="Pfam" id="PF07715">
    <property type="entry name" value="Plug"/>
    <property type="match status" value="1"/>
</dbReference>
<evidence type="ECO:0000313" key="11">
    <source>
        <dbReference type="Proteomes" id="UP001589576"/>
    </source>
</evidence>
<accession>A0ABV5GDH1</accession>
<dbReference type="InterPro" id="IPR012910">
    <property type="entry name" value="Plug_dom"/>
</dbReference>
<dbReference type="InterPro" id="IPR039426">
    <property type="entry name" value="TonB-dep_rcpt-like"/>
</dbReference>
<dbReference type="PROSITE" id="PS52016">
    <property type="entry name" value="TONB_DEPENDENT_REC_3"/>
    <property type="match status" value="1"/>
</dbReference>
<evidence type="ECO:0000313" key="10">
    <source>
        <dbReference type="EMBL" id="MFB9089169.1"/>
    </source>
</evidence>
<dbReference type="InterPro" id="IPR008969">
    <property type="entry name" value="CarboxyPept-like_regulatory"/>
</dbReference>
<reference evidence="10 11" key="1">
    <citation type="submission" date="2024-09" db="EMBL/GenBank/DDBJ databases">
        <authorList>
            <person name="Sun Q."/>
            <person name="Mori K."/>
        </authorList>
    </citation>
    <scope>NUCLEOTIDE SEQUENCE [LARGE SCALE GENOMIC DNA]</scope>
    <source>
        <strain evidence="10 11">CECT 8460</strain>
    </source>
</reference>
<evidence type="ECO:0000256" key="6">
    <source>
        <dbReference type="ARBA" id="ARBA00023237"/>
    </source>
</evidence>
<comment type="subcellular location">
    <subcellularLocation>
        <location evidence="1 7">Cell outer membrane</location>
        <topology evidence="1 7">Multi-pass membrane protein</topology>
    </subcellularLocation>
</comment>
<evidence type="ECO:0000256" key="1">
    <source>
        <dbReference type="ARBA" id="ARBA00004571"/>
    </source>
</evidence>
<feature type="chain" id="PRO_5047262744" evidence="8">
    <location>
        <begin position="23"/>
        <end position="1036"/>
    </location>
</feature>
<protein>
    <submittedName>
        <fullName evidence="10">SusC/RagA family TonB-linked outer membrane protein</fullName>
    </submittedName>
</protein>
<gene>
    <name evidence="10" type="ORF">ACFFUU_06130</name>
</gene>
<evidence type="ECO:0000256" key="4">
    <source>
        <dbReference type="ARBA" id="ARBA00022692"/>
    </source>
</evidence>
<proteinExistence type="inferred from homology"/>
<evidence type="ECO:0000256" key="7">
    <source>
        <dbReference type="PROSITE-ProRule" id="PRU01360"/>
    </source>
</evidence>
<dbReference type="RefSeq" id="WP_290286131.1">
    <property type="nucleotide sequence ID" value="NZ_JAUFQN010000019.1"/>
</dbReference>
<sequence length="1036" mass="113540">MRSKFKWIFTLLLALSMQFSFAQEKTVTGVVSDKSGPLPGANVVVKGTTRSAQTDFDGKYAIKAKAGEVLVISFTGYNNSTITVGTANNYNVSLKEQSVKLEEVVILGYDKTATKAKSTAATTTVSAESIKNRPNITVLQSLSGNVAGLNVITSSGSPGSAKFDLLIRGQGSVNSSTEPLYVIDGVPTNSVVFRNINPEDIESATVLRDAASTSIYGSRSANGVVIIKTKNGKYESGLKISYTSTYGISELTKDKYNLMSSQQLLRFQRDNSISAGAGNNVLLNQYLGATDGDPLTDEQILRAPNTDWRDVFFTTSQTQTHNLSLTSGGKNLNNYTSLSYTQQSGIVNTTDFQRFTYRTNLSGKSNNDKFNYGTNLTLALSKRYQLGQETNGAINNNVVQNPLLGSLTGVPYYGSDFYPGTGQGLYDIVGTDFDGGNTTLVLQDLLQDGNQPNQFNEIKVLANANASYKLSRDFTAATRFGVDYTHSDRTFARAPWSYLAIAVRENSSLPFGGFESRTSDRDFGFNVVNSLKYARTFGKHSVDAGVYMEYIKAYRTFNTSQQNGLDLLTYAFGAGTGWTNVGANFAALRPTNSAAKNKAGTYSNFVSATYDYDGKYGLDATVRRDASYRFVGDNKWGTFWSVGSRWNIDRENFMKNSIFNMLKLRASYGIQGNQNLGVPAFGGNPLYTASNLVRDLIATGTGYGNTGAYVLSQFGNNTLQWEEQTMTNLGLDFGLWKDRLTGNVDVYNRVTDKLFTSINLSAAAGAGTGLSGNNGSLENKGIELALRLKVFRGKDFNLELFANGAYNQNKYTDIVSTPDSVGNTIDENGSMVNEYWLVPYAGVNPANGELLFVAADGSLTETPDDVDRRKTGKSNLPIYQGGFGFSMDYKGFFVDTQFAYSLDQWRFDYAQLWLNSPSFAADNNMSTDILNAWTPTNTNTNVPSVNASNFDLGTDFSDKWLKDASYVRLKNLSFGYNFDKKTLEKSFLTSLKLFVQAENLYTWTKWRGFDPDFGSNSNVGSFPTPRTVSFGVNVEF</sequence>
<dbReference type="Pfam" id="PF13715">
    <property type="entry name" value="CarbopepD_reg_2"/>
    <property type="match status" value="1"/>
</dbReference>
<dbReference type="InterPro" id="IPR023997">
    <property type="entry name" value="TonB-dep_OMP_SusC/RagA_CS"/>
</dbReference>
<dbReference type="NCBIfam" id="TIGR04057">
    <property type="entry name" value="SusC_RagA_signa"/>
    <property type="match status" value="1"/>
</dbReference>
<feature type="domain" description="TonB-dependent receptor plug" evidence="9">
    <location>
        <begin position="115"/>
        <end position="224"/>
    </location>
</feature>
<dbReference type="InterPro" id="IPR023996">
    <property type="entry name" value="TonB-dep_OMP_SusC/RagA"/>
</dbReference>
<keyword evidence="2 7" id="KW-0813">Transport</keyword>
<dbReference type="InterPro" id="IPR037066">
    <property type="entry name" value="Plug_dom_sf"/>
</dbReference>
<evidence type="ECO:0000256" key="8">
    <source>
        <dbReference type="SAM" id="SignalP"/>
    </source>
</evidence>
<dbReference type="Gene3D" id="2.40.170.20">
    <property type="entry name" value="TonB-dependent receptor, beta-barrel domain"/>
    <property type="match status" value="1"/>
</dbReference>
<keyword evidence="6 7" id="KW-0998">Cell outer membrane</keyword>
<name>A0ABV5GDH1_9FLAO</name>